<dbReference type="AlphaFoldDB" id="A0A087CS65"/>
<dbReference type="InterPro" id="IPR026870">
    <property type="entry name" value="Zinc_ribbon_dom"/>
</dbReference>
<protein>
    <recommendedName>
        <fullName evidence="2">Zinc-ribbon domain-containing protein</fullName>
    </recommendedName>
</protein>
<comment type="caution">
    <text evidence="3">The sequence shown here is derived from an EMBL/GenBank/DDBJ whole genome shotgun (WGS) entry which is preliminary data.</text>
</comment>
<feature type="transmembrane region" description="Helical" evidence="1">
    <location>
        <begin position="115"/>
        <end position="140"/>
    </location>
</feature>
<dbReference type="RefSeq" id="WP_081885327.1">
    <property type="nucleotide sequence ID" value="NZ_JDTM01000011.1"/>
</dbReference>
<gene>
    <name evidence="3" type="ORF">BSAE_1715</name>
</gene>
<feature type="transmembrane region" description="Helical" evidence="1">
    <location>
        <begin position="74"/>
        <end position="95"/>
    </location>
</feature>
<keyword evidence="1" id="KW-1133">Transmembrane helix</keyword>
<evidence type="ECO:0000256" key="1">
    <source>
        <dbReference type="SAM" id="Phobius"/>
    </source>
</evidence>
<keyword evidence="1" id="KW-0472">Membrane</keyword>
<evidence type="ECO:0000313" key="3">
    <source>
        <dbReference type="EMBL" id="KFI86115.1"/>
    </source>
</evidence>
<feature type="transmembrane region" description="Helical" evidence="1">
    <location>
        <begin position="152"/>
        <end position="170"/>
    </location>
</feature>
<dbReference type="EMBL" id="JGZM01000007">
    <property type="protein sequence ID" value="KFI86115.1"/>
    <property type="molecule type" value="Genomic_DNA"/>
</dbReference>
<feature type="transmembrane region" description="Helical" evidence="1">
    <location>
        <begin position="190"/>
        <end position="219"/>
    </location>
</feature>
<evidence type="ECO:0000313" key="4">
    <source>
        <dbReference type="Proteomes" id="UP000029040"/>
    </source>
</evidence>
<evidence type="ECO:0000259" key="2">
    <source>
        <dbReference type="Pfam" id="PF13240"/>
    </source>
</evidence>
<feature type="domain" description="Zinc-ribbon" evidence="2">
    <location>
        <begin position="2"/>
        <end position="23"/>
    </location>
</feature>
<accession>A0A087CS65</accession>
<organism evidence="3 4">
    <name type="scientific">Bifidobacterium pullorum subsp. saeculare DSM 6531 = LMG 14934</name>
    <dbReference type="NCBI Taxonomy" id="1437611"/>
    <lineage>
        <taxon>Bacteria</taxon>
        <taxon>Bacillati</taxon>
        <taxon>Actinomycetota</taxon>
        <taxon>Actinomycetes</taxon>
        <taxon>Bifidobacteriales</taxon>
        <taxon>Bifidobacteriaceae</taxon>
        <taxon>Bifidobacterium</taxon>
    </lineage>
</organism>
<name>A0A087CS65_9BIFI</name>
<sequence length="255" mass="27674">MYCRNCGTLLTDDAKFCASCGTSTAANKPQQSNSEEQAWISMPHTSLDGFANKIQNLANNSSIPAKIHMTGANLLLVVNGIIMVIMAIILAYAIISGCGDVLEVINLYNDEVAIIGSILLIVFGICYIYTAAMPAIFTVINILAPKKETVGAAWRACIIFIAYAFIMWVGSETFNEPSLMGDSLSGILYFSFGVYGVLLEKTLIPGLLALLCTSAAFYFSGARSINDYINALNSRKVTTIDFRKIFSNHNTSEQK</sequence>
<dbReference type="Proteomes" id="UP000029040">
    <property type="component" value="Unassembled WGS sequence"/>
</dbReference>
<proteinExistence type="predicted"/>
<reference evidence="3 4" key="1">
    <citation type="submission" date="2014-03" db="EMBL/GenBank/DDBJ databases">
        <title>Genomics of Bifidobacteria.</title>
        <authorList>
            <person name="Ventura M."/>
            <person name="Milani C."/>
            <person name="Lugli G.A."/>
        </authorList>
    </citation>
    <scope>NUCLEOTIDE SEQUENCE [LARGE SCALE GENOMIC DNA]</scope>
    <source>
        <strain evidence="3 4">LMG 14934</strain>
    </source>
</reference>
<keyword evidence="1" id="KW-0812">Transmembrane</keyword>
<dbReference type="Pfam" id="PF13240">
    <property type="entry name" value="Zn_Ribbon_1"/>
    <property type="match status" value="1"/>
</dbReference>